<reference evidence="2" key="1">
    <citation type="submission" date="2021-05" db="EMBL/GenBank/DDBJ databases">
        <authorList>
            <person name="Tanabe Y."/>
        </authorList>
    </citation>
    <scope>NUCLEOTIDE SEQUENCE</scope>
    <source>
        <strain evidence="2">BOTRYCO-1</strain>
    </source>
</reference>
<dbReference type="RefSeq" id="WP_284358852.1">
    <property type="nucleotide sequence ID" value="NZ_BPFZ01000002.1"/>
</dbReference>
<proteinExistence type="inferred from homology"/>
<comment type="caution">
    <text evidence="2">The sequence shown here is derived from an EMBL/GenBank/DDBJ whole genome shotgun (WGS) entry which is preliminary data.</text>
</comment>
<accession>A0ABQ4PTJ7</accession>
<dbReference type="Pfam" id="PF05443">
    <property type="entry name" value="ROS_MUCR"/>
    <property type="match status" value="1"/>
</dbReference>
<evidence type="ECO:0000313" key="3">
    <source>
        <dbReference type="Proteomes" id="UP001161064"/>
    </source>
</evidence>
<gene>
    <name evidence="2" type="ORF">PsB1_0501</name>
</gene>
<keyword evidence="3" id="KW-1185">Reference proteome</keyword>
<dbReference type="InterPro" id="IPR008807">
    <property type="entry name" value="ROS_MUCR"/>
</dbReference>
<comment type="similarity">
    <text evidence="1">Belongs to the ros/MucR family.</text>
</comment>
<dbReference type="Proteomes" id="UP001161064">
    <property type="component" value="Unassembled WGS sequence"/>
</dbReference>
<name>A0ABQ4PTJ7_9PROT</name>
<evidence type="ECO:0000256" key="1">
    <source>
        <dbReference type="ARBA" id="ARBA00007031"/>
    </source>
</evidence>
<reference evidence="2" key="2">
    <citation type="journal article" date="2023" name="ISME Commun">
        <title>Characterization of a bloom-associated alphaproteobacterial lineage, 'Candidatus Phycosocius': insights into freshwater algal-bacterial interactions.</title>
        <authorList>
            <person name="Tanabe Y."/>
            <person name="Yamaguchi H."/>
            <person name="Yoshida M."/>
            <person name="Kai A."/>
            <person name="Okazaki Y."/>
        </authorList>
    </citation>
    <scope>NUCLEOTIDE SEQUENCE</scope>
    <source>
        <strain evidence="2">BOTRYCO-1</strain>
    </source>
</reference>
<protein>
    <submittedName>
        <fullName evidence="2">MucR family transcriptional regulator</fullName>
    </submittedName>
</protein>
<sequence>MSDNNDPSLIEMTVEIVAAYVSANELASVELPNLIGMVHTSLANLQEGGQIVVSKDLVPAVPFKKSVFPDHIVCLEDGKRFKSLKRHLRAAYDMSPDDYRSKWGLAPDYPMVARNYAAARSELAKKIGLGRGRR</sequence>
<dbReference type="Gene3D" id="1.10.10.1550">
    <property type="entry name" value="ROS/MUCR transcriptional regulator protein"/>
    <property type="match status" value="1"/>
</dbReference>
<organism evidence="2 3">
    <name type="scientific">Candidatus Phycosocius spiralis</name>
    <dbReference type="NCBI Taxonomy" id="2815099"/>
    <lineage>
        <taxon>Bacteria</taxon>
        <taxon>Pseudomonadati</taxon>
        <taxon>Pseudomonadota</taxon>
        <taxon>Alphaproteobacteria</taxon>
        <taxon>Caulobacterales</taxon>
        <taxon>Caulobacterales incertae sedis</taxon>
        <taxon>Candidatus Phycosocius</taxon>
    </lineage>
</organism>
<dbReference type="EMBL" id="BPFZ01000002">
    <property type="protein sequence ID" value="GIU66347.1"/>
    <property type="molecule type" value="Genomic_DNA"/>
</dbReference>
<evidence type="ECO:0000313" key="2">
    <source>
        <dbReference type="EMBL" id="GIU66347.1"/>
    </source>
</evidence>
<dbReference type="InterPro" id="IPR041920">
    <property type="entry name" value="ROS/MUCR_sf"/>
</dbReference>